<evidence type="ECO:0000313" key="2">
    <source>
        <dbReference type="Proteomes" id="UP001500879"/>
    </source>
</evidence>
<dbReference type="EMBL" id="BAAABX010000055">
    <property type="protein sequence ID" value="GAA0423814.1"/>
    <property type="molecule type" value="Genomic_DNA"/>
</dbReference>
<gene>
    <name evidence="1" type="ORF">GCM10010357_51610</name>
</gene>
<keyword evidence="2" id="KW-1185">Reference proteome</keyword>
<accession>A0ABN0YZA9</accession>
<protein>
    <submittedName>
        <fullName evidence="1">Uncharacterized protein</fullName>
    </submittedName>
</protein>
<name>A0ABN0YZA9_9ACTN</name>
<dbReference type="Proteomes" id="UP001500879">
    <property type="component" value="Unassembled WGS sequence"/>
</dbReference>
<proteinExistence type="predicted"/>
<reference evidence="1 2" key="1">
    <citation type="journal article" date="2019" name="Int. J. Syst. Evol. Microbiol.">
        <title>The Global Catalogue of Microorganisms (GCM) 10K type strain sequencing project: providing services to taxonomists for standard genome sequencing and annotation.</title>
        <authorList>
            <consortium name="The Broad Institute Genomics Platform"/>
            <consortium name="The Broad Institute Genome Sequencing Center for Infectious Disease"/>
            <person name="Wu L."/>
            <person name="Ma J."/>
        </authorList>
    </citation>
    <scope>NUCLEOTIDE SEQUENCE [LARGE SCALE GENOMIC DNA]</scope>
    <source>
        <strain evidence="1 2">JCM 4788</strain>
    </source>
</reference>
<comment type="caution">
    <text evidence="1">The sequence shown here is derived from an EMBL/GenBank/DDBJ whole genome shotgun (WGS) entry which is preliminary data.</text>
</comment>
<sequence length="81" mass="8123">MVPASSTQSARGTSPLTGIAVSAVRESGTRRASCITAEDSTARSKMGAVISGGRRVEGTERVWSGGIAGMFDVLSGAGSYG</sequence>
<evidence type="ECO:0000313" key="1">
    <source>
        <dbReference type="EMBL" id="GAA0423814.1"/>
    </source>
</evidence>
<organism evidence="1 2">
    <name type="scientific">Streptomyces luteireticuli</name>
    <dbReference type="NCBI Taxonomy" id="173858"/>
    <lineage>
        <taxon>Bacteria</taxon>
        <taxon>Bacillati</taxon>
        <taxon>Actinomycetota</taxon>
        <taxon>Actinomycetes</taxon>
        <taxon>Kitasatosporales</taxon>
        <taxon>Streptomycetaceae</taxon>
        <taxon>Streptomyces</taxon>
    </lineage>
</organism>